<gene>
    <name evidence="10" type="ORF">GCM10022246_08110</name>
</gene>
<dbReference type="InterPro" id="IPR044669">
    <property type="entry name" value="YneE/VCCN1/2-like"/>
</dbReference>
<dbReference type="EMBL" id="BAABAK010000003">
    <property type="protein sequence ID" value="GAA3956553.1"/>
    <property type="molecule type" value="Genomic_DNA"/>
</dbReference>
<dbReference type="PANTHER" id="PTHR33281:SF19">
    <property type="entry name" value="VOLTAGE-DEPENDENT ANION CHANNEL-FORMING PROTEIN YNEE"/>
    <property type="match status" value="1"/>
</dbReference>
<keyword evidence="7 9" id="KW-0472">Membrane</keyword>
<keyword evidence="5 9" id="KW-1133">Transmembrane helix</keyword>
<comment type="subcellular location">
    <subcellularLocation>
        <location evidence="1">Cell membrane</location>
        <topology evidence="1">Multi-pass membrane protein</topology>
    </subcellularLocation>
</comment>
<keyword evidence="6" id="KW-0406">Ion transport</keyword>
<evidence type="ECO:0000313" key="11">
    <source>
        <dbReference type="Proteomes" id="UP001501081"/>
    </source>
</evidence>
<evidence type="ECO:0000256" key="9">
    <source>
        <dbReference type="SAM" id="Phobius"/>
    </source>
</evidence>
<feature type="transmembrane region" description="Helical" evidence="9">
    <location>
        <begin position="186"/>
        <end position="202"/>
    </location>
</feature>
<dbReference type="PANTHER" id="PTHR33281">
    <property type="entry name" value="UPF0187 PROTEIN YNEE"/>
    <property type="match status" value="1"/>
</dbReference>
<keyword evidence="4 9" id="KW-0812">Transmembrane</keyword>
<evidence type="ECO:0000256" key="8">
    <source>
        <dbReference type="ARBA" id="ARBA00034708"/>
    </source>
</evidence>
<evidence type="ECO:0000256" key="6">
    <source>
        <dbReference type="ARBA" id="ARBA00023065"/>
    </source>
</evidence>
<comment type="similarity">
    <text evidence="8">Belongs to the anion channel-forming bestrophin (TC 1.A.46) family.</text>
</comment>
<evidence type="ECO:0000313" key="10">
    <source>
        <dbReference type="EMBL" id="GAA3956553.1"/>
    </source>
</evidence>
<protein>
    <submittedName>
        <fullName evidence="10">Bestrophin family protein</fullName>
    </submittedName>
</protein>
<keyword evidence="2" id="KW-0813">Transport</keyword>
<dbReference type="Pfam" id="PF25539">
    <property type="entry name" value="Bestrophin_2"/>
    <property type="match status" value="1"/>
</dbReference>
<evidence type="ECO:0000256" key="3">
    <source>
        <dbReference type="ARBA" id="ARBA00022475"/>
    </source>
</evidence>
<evidence type="ECO:0000256" key="7">
    <source>
        <dbReference type="ARBA" id="ARBA00023136"/>
    </source>
</evidence>
<feature type="transmembrane region" description="Helical" evidence="9">
    <location>
        <begin position="161"/>
        <end position="180"/>
    </location>
</feature>
<evidence type="ECO:0000256" key="2">
    <source>
        <dbReference type="ARBA" id="ARBA00022448"/>
    </source>
</evidence>
<reference evidence="11" key="1">
    <citation type="journal article" date="2019" name="Int. J. Syst. Evol. Microbiol.">
        <title>The Global Catalogue of Microorganisms (GCM) 10K type strain sequencing project: providing services to taxonomists for standard genome sequencing and annotation.</title>
        <authorList>
            <consortium name="The Broad Institute Genomics Platform"/>
            <consortium name="The Broad Institute Genome Sequencing Center for Infectious Disease"/>
            <person name="Wu L."/>
            <person name="Ma J."/>
        </authorList>
    </citation>
    <scope>NUCLEOTIDE SEQUENCE [LARGE SCALE GENOMIC DNA]</scope>
    <source>
        <strain evidence="11">JCM 17338</strain>
    </source>
</reference>
<organism evidence="10 11">
    <name type="scientific">Pedobacter ginsengiterrae</name>
    <dbReference type="NCBI Taxonomy" id="871696"/>
    <lineage>
        <taxon>Bacteria</taxon>
        <taxon>Pseudomonadati</taxon>
        <taxon>Bacteroidota</taxon>
        <taxon>Sphingobacteriia</taxon>
        <taxon>Sphingobacteriales</taxon>
        <taxon>Sphingobacteriaceae</taxon>
        <taxon>Pedobacter</taxon>
    </lineage>
</organism>
<evidence type="ECO:0000256" key="4">
    <source>
        <dbReference type="ARBA" id="ARBA00022692"/>
    </source>
</evidence>
<accession>A0ABP7NY84</accession>
<evidence type="ECO:0000256" key="5">
    <source>
        <dbReference type="ARBA" id="ARBA00022989"/>
    </source>
</evidence>
<name>A0ABP7NY84_9SPHI</name>
<comment type="caution">
    <text evidence="10">The sequence shown here is derived from an EMBL/GenBank/DDBJ whole genome shotgun (WGS) entry which is preliminary data.</text>
</comment>
<sequence length="254" mass="29260">MPLGIPAFLGTAISVILSFKLNQSYDRWWEARKIWGSIVNDSRTFVLQLQSFIYPVDQHSIRTISFRHIAWCHSLSRALRGKDGAAHLEEYLSEQDMLKIQKQNNKHLAILQLNTLHIAKLREEDKLNVFSHVQLNNTLVNFSNAMGMAERIKSTVFPVTYRYFLHLAIYLFIITLSISLRDIESYFEIPLLMVISAAFFLLEKTASHMENPFSDLPTDTAMTSICNTIEINLKQLLGEEKVPDVLTTDTFYIM</sequence>
<keyword evidence="3" id="KW-1003">Cell membrane</keyword>
<keyword evidence="11" id="KW-1185">Reference proteome</keyword>
<dbReference type="Proteomes" id="UP001501081">
    <property type="component" value="Unassembled WGS sequence"/>
</dbReference>
<proteinExistence type="inferred from homology"/>
<evidence type="ECO:0000256" key="1">
    <source>
        <dbReference type="ARBA" id="ARBA00004651"/>
    </source>
</evidence>